<keyword evidence="2" id="KW-1185">Reference proteome</keyword>
<dbReference type="AlphaFoldDB" id="A0A4S3PZ63"/>
<reference evidence="1 2" key="1">
    <citation type="journal article" date="2019" name="Indoor Air">
        <title>Impacts of indoor surface finishes on bacterial viability.</title>
        <authorList>
            <person name="Hu J."/>
            <person name="Maamar S.B."/>
            <person name="Glawe A.J."/>
            <person name="Gottel N."/>
            <person name="Gilbert J.A."/>
            <person name="Hartmann E.M."/>
        </authorList>
    </citation>
    <scope>NUCLEOTIDE SEQUENCE [LARGE SCALE GENOMIC DNA]</scope>
    <source>
        <strain evidence="1 2">AF060A6</strain>
    </source>
</reference>
<sequence>MAFGRRPVEEIVTEETKVWECTSEECNGWVRDNFKSTTEPNCPLCGSEMETNTRLLQVVNNHNKSSLA</sequence>
<dbReference type="OrthoDB" id="1955171at2"/>
<dbReference type="Proteomes" id="UP000306477">
    <property type="component" value="Unassembled WGS sequence"/>
</dbReference>
<dbReference type="RefSeq" id="WP_136377991.1">
    <property type="nucleotide sequence ID" value="NZ_SLUB01000002.1"/>
</dbReference>
<dbReference type="InterPro" id="IPR025916">
    <property type="entry name" value="YdjO"/>
</dbReference>
<evidence type="ECO:0000313" key="1">
    <source>
        <dbReference type="EMBL" id="THE15138.1"/>
    </source>
</evidence>
<dbReference type="STRING" id="1033734.GCA_000285535_04058"/>
<proteinExistence type="predicted"/>
<accession>A0A4S3PZ63</accession>
<dbReference type="Pfam" id="PF14169">
    <property type="entry name" value="YdjO"/>
    <property type="match status" value="1"/>
</dbReference>
<name>A0A4S3PZ63_9BACI</name>
<protein>
    <submittedName>
        <fullName evidence="1">Cold-shock protein</fullName>
    </submittedName>
</protein>
<organism evidence="1 2">
    <name type="scientific">Bacillus timonensis</name>
    <dbReference type="NCBI Taxonomy" id="1033734"/>
    <lineage>
        <taxon>Bacteria</taxon>
        <taxon>Bacillati</taxon>
        <taxon>Bacillota</taxon>
        <taxon>Bacilli</taxon>
        <taxon>Bacillales</taxon>
        <taxon>Bacillaceae</taxon>
        <taxon>Bacillus</taxon>
    </lineage>
</organism>
<gene>
    <name evidence="1" type="ORF">E1I69_02145</name>
</gene>
<dbReference type="EMBL" id="SLUB01000002">
    <property type="protein sequence ID" value="THE15138.1"/>
    <property type="molecule type" value="Genomic_DNA"/>
</dbReference>
<comment type="caution">
    <text evidence="1">The sequence shown here is derived from an EMBL/GenBank/DDBJ whole genome shotgun (WGS) entry which is preliminary data.</text>
</comment>
<evidence type="ECO:0000313" key="2">
    <source>
        <dbReference type="Proteomes" id="UP000306477"/>
    </source>
</evidence>